<proteinExistence type="predicted"/>
<evidence type="ECO:0000256" key="1">
    <source>
        <dbReference type="SAM" id="Coils"/>
    </source>
</evidence>
<comment type="caution">
    <text evidence="3">The sequence shown here is derived from an EMBL/GenBank/DDBJ whole genome shotgun (WGS) entry which is preliminary data.</text>
</comment>
<evidence type="ECO:0008006" key="5">
    <source>
        <dbReference type="Google" id="ProtNLM"/>
    </source>
</evidence>
<protein>
    <recommendedName>
        <fullName evidence="5">Transposase, Ptta/En/Spm, plant</fullName>
    </recommendedName>
</protein>
<evidence type="ECO:0000313" key="3">
    <source>
        <dbReference type="EMBL" id="KAF5959685.1"/>
    </source>
</evidence>
<feature type="region of interest" description="Disordered" evidence="2">
    <location>
        <begin position="1"/>
        <end position="90"/>
    </location>
</feature>
<dbReference type="EMBL" id="JACBKZ010000001">
    <property type="protein sequence ID" value="KAF5959685.1"/>
    <property type="molecule type" value="Genomic_DNA"/>
</dbReference>
<evidence type="ECO:0000256" key="2">
    <source>
        <dbReference type="SAM" id="MobiDB-lite"/>
    </source>
</evidence>
<keyword evidence="4" id="KW-1185">Reference proteome</keyword>
<feature type="coiled-coil region" evidence="1">
    <location>
        <begin position="346"/>
        <end position="389"/>
    </location>
</feature>
<feature type="compositionally biased region" description="Basic residues" evidence="2">
    <location>
        <begin position="1"/>
        <end position="13"/>
    </location>
</feature>
<feature type="compositionally biased region" description="Polar residues" evidence="2">
    <location>
        <begin position="21"/>
        <end position="35"/>
    </location>
</feature>
<reference evidence="4" key="1">
    <citation type="journal article" date="2020" name="Nat. Commun.">
        <title>Genome assembly of wild tea tree DASZ reveals pedigree and selection history of tea varieties.</title>
        <authorList>
            <person name="Zhang W."/>
            <person name="Zhang Y."/>
            <person name="Qiu H."/>
            <person name="Guo Y."/>
            <person name="Wan H."/>
            <person name="Zhang X."/>
            <person name="Scossa F."/>
            <person name="Alseekh S."/>
            <person name="Zhang Q."/>
            <person name="Wang P."/>
            <person name="Xu L."/>
            <person name="Schmidt M.H."/>
            <person name="Jia X."/>
            <person name="Li D."/>
            <person name="Zhu A."/>
            <person name="Guo F."/>
            <person name="Chen W."/>
            <person name="Ni D."/>
            <person name="Usadel B."/>
            <person name="Fernie A.R."/>
            <person name="Wen W."/>
        </authorList>
    </citation>
    <scope>NUCLEOTIDE SEQUENCE [LARGE SCALE GENOMIC DNA]</scope>
    <source>
        <strain evidence="4">cv. G240</strain>
    </source>
</reference>
<name>A0A7J7I4I2_CAMSI</name>
<feature type="compositionally biased region" description="Basic residues" evidence="2">
    <location>
        <begin position="81"/>
        <end position="90"/>
    </location>
</feature>
<accession>A0A7J7I4I2</accession>
<keyword evidence="1" id="KW-0175">Coiled coil</keyword>
<feature type="compositionally biased region" description="Polar residues" evidence="2">
    <location>
        <begin position="43"/>
        <end position="79"/>
    </location>
</feature>
<dbReference type="InterPro" id="IPR004252">
    <property type="entry name" value="Probable_transposase_24"/>
</dbReference>
<dbReference type="PANTHER" id="PTHR33499">
    <property type="entry name" value="OS12G0282400 PROTEIN-RELATED"/>
    <property type="match status" value="1"/>
</dbReference>
<organism evidence="3 4">
    <name type="scientific">Camellia sinensis</name>
    <name type="common">Tea plant</name>
    <name type="synonym">Thea sinensis</name>
    <dbReference type="NCBI Taxonomy" id="4442"/>
    <lineage>
        <taxon>Eukaryota</taxon>
        <taxon>Viridiplantae</taxon>
        <taxon>Streptophyta</taxon>
        <taxon>Embryophyta</taxon>
        <taxon>Tracheophyta</taxon>
        <taxon>Spermatophyta</taxon>
        <taxon>Magnoliopsida</taxon>
        <taxon>eudicotyledons</taxon>
        <taxon>Gunneridae</taxon>
        <taxon>Pentapetalae</taxon>
        <taxon>asterids</taxon>
        <taxon>Ericales</taxon>
        <taxon>Theaceae</taxon>
        <taxon>Camellia</taxon>
    </lineage>
</organism>
<dbReference type="AlphaFoldDB" id="A0A7J7I4I2"/>
<reference evidence="3 4" key="2">
    <citation type="submission" date="2020-07" db="EMBL/GenBank/DDBJ databases">
        <title>Genome assembly of wild tea tree DASZ reveals pedigree and selection history of tea varieties.</title>
        <authorList>
            <person name="Zhang W."/>
        </authorList>
    </citation>
    <scope>NUCLEOTIDE SEQUENCE [LARGE SCALE GENOMIC DNA]</scope>
    <source>
        <strain evidence="4">cv. G240</strain>
        <tissue evidence="3">Leaf</tissue>
    </source>
</reference>
<dbReference type="Pfam" id="PF03004">
    <property type="entry name" value="Transposase_24"/>
    <property type="match status" value="1"/>
</dbReference>
<evidence type="ECO:0000313" key="4">
    <source>
        <dbReference type="Proteomes" id="UP000593564"/>
    </source>
</evidence>
<sequence>MSTRGRGRARYVPRPHAPTPHASTKSVRSSTQSTPGPHASIKSVRSSTLHPFTSESVHEVTSQVSHSDTSSTHCNTDGTSKGKRGRGKSRSLKLAKLKNQGVRLPIQICKVSGRPYGEASEKFTSEIGIVTRQFAPQNVPSWTDISEEDKETLVAYLQEGFKFTNEPYAIESILNLMHDRYKSYRHDLRQRFRSFPTMESALADPPENMEKETWKFLCEKWSDKDYKVRCGKNKLNREKLKVLHTAGSKAFRKVQYDERDRATGEELGLVELYKKTHFSEKKEAWVHADAEIRHYKLEKRQEKAIEEGSCPISDEQLSIEVFGQKVGYIRGLGRDRKPSTTLSGKLTRAQLERDNEAATREAEEQRRINEELVGRIQILESDRTEYNAKVDFLMQ</sequence>
<gene>
    <name evidence="3" type="ORF">HYC85_000894</name>
</gene>
<dbReference type="Proteomes" id="UP000593564">
    <property type="component" value="Unassembled WGS sequence"/>
</dbReference>
<dbReference type="PANTHER" id="PTHR33499:SF43">
    <property type="entry name" value="TRANSPOSASE, PTTA_EN_SPM, PLANT"/>
    <property type="match status" value="1"/>
</dbReference>